<dbReference type="AlphaFoldDB" id="A0A9P9KI40"/>
<evidence type="ECO:0000313" key="2">
    <source>
        <dbReference type="EMBL" id="KAH7258075.1"/>
    </source>
</evidence>
<organism evidence="2 3">
    <name type="scientific">Fusarium solani</name>
    <name type="common">Filamentous fungus</name>
    <dbReference type="NCBI Taxonomy" id="169388"/>
    <lineage>
        <taxon>Eukaryota</taxon>
        <taxon>Fungi</taxon>
        <taxon>Dikarya</taxon>
        <taxon>Ascomycota</taxon>
        <taxon>Pezizomycotina</taxon>
        <taxon>Sordariomycetes</taxon>
        <taxon>Hypocreomycetidae</taxon>
        <taxon>Hypocreales</taxon>
        <taxon>Nectriaceae</taxon>
        <taxon>Fusarium</taxon>
        <taxon>Fusarium solani species complex</taxon>
    </lineage>
</organism>
<reference evidence="2" key="1">
    <citation type="journal article" date="2021" name="Nat. Commun.">
        <title>Genetic determinants of endophytism in the Arabidopsis root mycobiome.</title>
        <authorList>
            <person name="Mesny F."/>
            <person name="Miyauchi S."/>
            <person name="Thiergart T."/>
            <person name="Pickel B."/>
            <person name="Atanasova L."/>
            <person name="Karlsson M."/>
            <person name="Huettel B."/>
            <person name="Barry K.W."/>
            <person name="Haridas S."/>
            <person name="Chen C."/>
            <person name="Bauer D."/>
            <person name="Andreopoulos W."/>
            <person name="Pangilinan J."/>
            <person name="LaButti K."/>
            <person name="Riley R."/>
            <person name="Lipzen A."/>
            <person name="Clum A."/>
            <person name="Drula E."/>
            <person name="Henrissat B."/>
            <person name="Kohler A."/>
            <person name="Grigoriev I.V."/>
            <person name="Martin F.M."/>
            <person name="Hacquard S."/>
        </authorList>
    </citation>
    <scope>NUCLEOTIDE SEQUENCE</scope>
    <source>
        <strain evidence="2">FSSC 5 MPI-SDFR-AT-0091</strain>
    </source>
</reference>
<evidence type="ECO:0000313" key="3">
    <source>
        <dbReference type="Proteomes" id="UP000736672"/>
    </source>
</evidence>
<dbReference type="EMBL" id="JAGTJS010000009">
    <property type="protein sequence ID" value="KAH7258075.1"/>
    <property type="molecule type" value="Genomic_DNA"/>
</dbReference>
<feature type="region of interest" description="Disordered" evidence="1">
    <location>
        <begin position="202"/>
        <end position="248"/>
    </location>
</feature>
<dbReference type="Proteomes" id="UP000736672">
    <property type="component" value="Unassembled WGS sequence"/>
</dbReference>
<comment type="caution">
    <text evidence="2">The sequence shown here is derived from an EMBL/GenBank/DDBJ whole genome shotgun (WGS) entry which is preliminary data.</text>
</comment>
<name>A0A9P9KI40_FUSSL</name>
<proteinExistence type="predicted"/>
<accession>A0A9P9KI40</accession>
<keyword evidence="3" id="KW-1185">Reference proteome</keyword>
<protein>
    <submittedName>
        <fullName evidence="2">Uncharacterized protein</fullName>
    </submittedName>
</protein>
<evidence type="ECO:0000256" key="1">
    <source>
        <dbReference type="SAM" id="MobiDB-lite"/>
    </source>
</evidence>
<gene>
    <name evidence="2" type="ORF">B0J15DRAFT_465355</name>
</gene>
<sequence length="277" mass="31090">MAYGRRSRLRQKILQVISTIPSEELKSPAAGKAMGGRSPKLGWQGCARWELRDGEPLLYPTTHTRSTSPRPESTVRLGQTVETCLWGPWGWANWRMRCSSRRDSPRRALGARHIFESKWAVVIKRLFCPVADRWDGMGWMVCGLSRVEEKAQNARSVRPEASLLERRRRADKEFRVTLVGDTTRWVTDSPDGITRISRLTPASTKLNARRPDSPRLEVPLSVGPLSLPGRNNSRAPSGDPLLSADLPHVTDSQGPNYHLYPIPIFHPSSIQVVAPAF</sequence>